<accession>A0A4U8SWL0</accession>
<keyword evidence="3" id="KW-1185">Reference proteome</keyword>
<dbReference type="EMBL" id="JRPE02000017">
    <property type="protein sequence ID" value="TLD91301.1"/>
    <property type="molecule type" value="Genomic_DNA"/>
</dbReference>
<dbReference type="SUPFAM" id="SSF89447">
    <property type="entry name" value="AbrB/MazE/MraZ-like"/>
    <property type="match status" value="1"/>
</dbReference>
<dbReference type="PANTHER" id="PTHR40516:SF1">
    <property type="entry name" value="ANTITOXIN CHPS-RELATED"/>
    <property type="match status" value="1"/>
</dbReference>
<gene>
    <name evidence="2" type="ORF">LS74_009330</name>
</gene>
<dbReference type="RefSeq" id="WP_034585758.1">
    <property type="nucleotide sequence ID" value="NZ_JRPE02000017.1"/>
</dbReference>
<dbReference type="Proteomes" id="UP000029921">
    <property type="component" value="Unassembled WGS sequence"/>
</dbReference>
<dbReference type="InterPro" id="IPR007159">
    <property type="entry name" value="SpoVT-AbrB_dom"/>
</dbReference>
<dbReference type="SMART" id="SM00966">
    <property type="entry name" value="SpoVT_AbrB"/>
    <property type="match status" value="1"/>
</dbReference>
<proteinExistence type="predicted"/>
<reference evidence="2 3" key="1">
    <citation type="journal article" date="2014" name="Genome Announc.">
        <title>Draft genome sequences of eight enterohepatic helicobacter species isolated from both laboratory and wild rodents.</title>
        <authorList>
            <person name="Sheh A."/>
            <person name="Shen Z."/>
            <person name="Fox J.G."/>
        </authorList>
    </citation>
    <scope>NUCLEOTIDE SEQUENCE [LARGE SCALE GENOMIC DNA]</scope>
    <source>
        <strain evidence="2 3">MIT 96-1001</strain>
    </source>
</reference>
<dbReference type="PANTHER" id="PTHR40516">
    <property type="entry name" value="ANTITOXIN CHPS-RELATED"/>
    <property type="match status" value="1"/>
</dbReference>
<dbReference type="Gene3D" id="2.10.260.10">
    <property type="match status" value="1"/>
</dbReference>
<comment type="caution">
    <text evidence="2">The sequence shown here is derived from an EMBL/GenBank/DDBJ whole genome shotgun (WGS) entry which is preliminary data.</text>
</comment>
<dbReference type="GO" id="GO:0097351">
    <property type="term" value="F:toxin sequestering activity"/>
    <property type="evidence" value="ECO:0007669"/>
    <property type="project" value="InterPro"/>
</dbReference>
<dbReference type="GO" id="GO:0003677">
    <property type="term" value="F:DNA binding"/>
    <property type="evidence" value="ECO:0007669"/>
    <property type="project" value="UniProtKB-KW"/>
</dbReference>
<keyword evidence="2" id="KW-0238">DNA-binding</keyword>
<dbReference type="Pfam" id="PF04014">
    <property type="entry name" value="MazE_antitoxin"/>
    <property type="match status" value="1"/>
</dbReference>
<dbReference type="InterPro" id="IPR037914">
    <property type="entry name" value="SpoVT-AbrB_sf"/>
</dbReference>
<feature type="domain" description="SpoVT-AbrB" evidence="1">
    <location>
        <begin position="8"/>
        <end position="53"/>
    </location>
</feature>
<protein>
    <submittedName>
        <fullName evidence="2">AbrB/MazE/SpoVT family DNA-binding domain-containing protein</fullName>
    </submittedName>
</protein>
<evidence type="ECO:0000313" key="2">
    <source>
        <dbReference type="EMBL" id="TLD91301.1"/>
    </source>
</evidence>
<organism evidence="2 3">
    <name type="scientific">Helicobacter magdeburgensis</name>
    <dbReference type="NCBI Taxonomy" id="471858"/>
    <lineage>
        <taxon>Bacteria</taxon>
        <taxon>Pseudomonadati</taxon>
        <taxon>Campylobacterota</taxon>
        <taxon>Epsilonproteobacteria</taxon>
        <taxon>Campylobacterales</taxon>
        <taxon>Helicobacteraceae</taxon>
        <taxon>Helicobacter</taxon>
    </lineage>
</organism>
<dbReference type="InterPro" id="IPR039052">
    <property type="entry name" value="Antitox_PemI-like"/>
</dbReference>
<name>A0A4U8SWL0_9HELI</name>
<evidence type="ECO:0000313" key="3">
    <source>
        <dbReference type="Proteomes" id="UP000029921"/>
    </source>
</evidence>
<evidence type="ECO:0000259" key="1">
    <source>
        <dbReference type="SMART" id="SM00966"/>
    </source>
</evidence>
<dbReference type="AlphaFoldDB" id="A0A4U8SWL0"/>
<sequence length="77" mass="8975">MVAEAKLRKWGNSFGIRIPNEFIKKLDITQDTKMILRIVDDKLLLERQENLKDLCQAISETNLNTQNDSIESRGVEW</sequence>